<protein>
    <submittedName>
        <fullName evidence="4">PABS domain-containing protein</fullName>
    </submittedName>
</protein>
<dbReference type="InterPro" id="IPR001045">
    <property type="entry name" value="Spermi_synthase"/>
</dbReference>
<reference evidence="4" key="1">
    <citation type="submission" date="2017-02" db="UniProtKB">
        <authorList>
            <consortium name="WormBaseParasite"/>
        </authorList>
    </citation>
    <scope>IDENTIFICATION</scope>
</reference>
<organism evidence="4">
    <name type="scientific">Brugia pahangi</name>
    <name type="common">Filarial nematode worm</name>
    <dbReference type="NCBI Taxonomy" id="6280"/>
    <lineage>
        <taxon>Eukaryota</taxon>
        <taxon>Metazoa</taxon>
        <taxon>Ecdysozoa</taxon>
        <taxon>Nematoda</taxon>
        <taxon>Chromadorea</taxon>
        <taxon>Rhabditida</taxon>
        <taxon>Spirurina</taxon>
        <taxon>Spiruromorpha</taxon>
        <taxon>Filarioidea</taxon>
        <taxon>Onchocercidae</taxon>
        <taxon>Brugia</taxon>
    </lineage>
</organism>
<dbReference type="WBParaSite" id="BPAG_0001082701-mRNA-1">
    <property type="protein sequence ID" value="BPAG_0001082701-mRNA-1"/>
    <property type="gene ID" value="BPAG_0001082701"/>
</dbReference>
<keyword evidence="3" id="KW-1185">Reference proteome</keyword>
<name>A0A0N4TQF4_BRUPA</name>
<dbReference type="EMBL" id="UZAD01013200">
    <property type="protein sequence ID" value="VDN91975.1"/>
    <property type="molecule type" value="Genomic_DNA"/>
</dbReference>
<feature type="transmembrane region" description="Helical" evidence="1">
    <location>
        <begin position="217"/>
        <end position="235"/>
    </location>
</feature>
<dbReference type="SUPFAM" id="SSF53335">
    <property type="entry name" value="S-adenosyl-L-methionine-dependent methyltransferases"/>
    <property type="match status" value="1"/>
</dbReference>
<keyword evidence="1" id="KW-1133">Transmembrane helix</keyword>
<proteinExistence type="predicted"/>
<dbReference type="GO" id="GO:0008295">
    <property type="term" value="P:spermidine biosynthetic process"/>
    <property type="evidence" value="ECO:0007669"/>
    <property type="project" value="TreeGrafter"/>
</dbReference>
<dbReference type="PANTHER" id="PTHR11558:SF11">
    <property type="entry name" value="SPERMIDINE SYNTHASE"/>
    <property type="match status" value="1"/>
</dbReference>
<evidence type="ECO:0000256" key="1">
    <source>
        <dbReference type="SAM" id="Phobius"/>
    </source>
</evidence>
<evidence type="ECO:0000313" key="3">
    <source>
        <dbReference type="Proteomes" id="UP000278627"/>
    </source>
</evidence>
<dbReference type="Proteomes" id="UP000278627">
    <property type="component" value="Unassembled WGS sequence"/>
</dbReference>
<dbReference type="Gene3D" id="3.40.50.150">
    <property type="entry name" value="Vaccinia Virus protein VP39"/>
    <property type="match status" value="1"/>
</dbReference>
<evidence type="ECO:0000313" key="4">
    <source>
        <dbReference type="WBParaSite" id="BPAG_0001082701-mRNA-1"/>
    </source>
</evidence>
<dbReference type="GO" id="GO:0005829">
    <property type="term" value="C:cytosol"/>
    <property type="evidence" value="ECO:0007669"/>
    <property type="project" value="TreeGrafter"/>
</dbReference>
<feature type="transmembrane region" description="Helical" evidence="1">
    <location>
        <begin position="79"/>
        <end position="97"/>
    </location>
</feature>
<dbReference type="GO" id="GO:0004766">
    <property type="term" value="F:spermidine synthase activity"/>
    <property type="evidence" value="ECO:0007669"/>
    <property type="project" value="TreeGrafter"/>
</dbReference>
<sequence length="437" mass="49872">MGWCERRNGFLASISYDLGRSSKRLPKAHFLPNIMLLPSTVEDLKVEKNKDSSEASYLAISLLWRLCVRSGNSRHMLPIFKIIIIFGASVTVLLYYLSLDWTIFVEDQSYGIAAIQGQQIRYVIESRPCPNMKRDCYTVYDAVDMFTGDVNRFLIARHVRKEQETVVRLIPPIGSSKQSDSRFWKVNHTHINRHYVAVMLTVPFGAAALALSNYANLAANILIVGLGGGSMNMFLASHFPKMAVTVVELDEVVTDLTWRWFGLEKRHEKIRIVTMNGVKFIEEAVTKSNTFFMKSFKPFREALFDVVLIDVCDEVGDVICPAESFIRPDFIENLKKILEPTGIVVLNILPHEDVLDQVDKIVHVYQKHFPTCVVTPLLREMNTILACQILQHDDAYTSQRLMSQRFQEAWSYFGFLQQFGVVKLSFINGKSKEENVA</sequence>
<dbReference type="InterPro" id="IPR029063">
    <property type="entry name" value="SAM-dependent_MTases_sf"/>
</dbReference>
<accession>A0A0N4TQF4</accession>
<reference evidence="2 3" key="2">
    <citation type="submission" date="2018-11" db="EMBL/GenBank/DDBJ databases">
        <authorList>
            <consortium name="Pathogen Informatics"/>
        </authorList>
    </citation>
    <scope>NUCLEOTIDE SEQUENCE [LARGE SCALE GENOMIC DNA]</scope>
</reference>
<dbReference type="AlphaFoldDB" id="A0A0N4TQF4"/>
<feature type="transmembrane region" description="Helical" evidence="1">
    <location>
        <begin position="194"/>
        <end position="211"/>
    </location>
</feature>
<keyword evidence="1" id="KW-0812">Transmembrane</keyword>
<evidence type="ECO:0000313" key="2">
    <source>
        <dbReference type="EMBL" id="VDN91975.1"/>
    </source>
</evidence>
<keyword evidence="1" id="KW-0472">Membrane</keyword>
<dbReference type="Pfam" id="PF01564">
    <property type="entry name" value="Spermine_synth"/>
    <property type="match status" value="1"/>
</dbReference>
<dbReference type="PANTHER" id="PTHR11558">
    <property type="entry name" value="SPERMIDINE/SPERMINE SYNTHASE"/>
    <property type="match status" value="1"/>
</dbReference>
<gene>
    <name evidence="2" type="ORF">BPAG_LOCUS10789</name>
</gene>